<keyword evidence="2" id="KW-0808">Transferase</keyword>
<accession>A0A9N8YYY0</accession>
<dbReference type="Proteomes" id="UP000789706">
    <property type="component" value="Unassembled WGS sequence"/>
</dbReference>
<evidence type="ECO:0000256" key="3">
    <source>
        <dbReference type="ARBA" id="ARBA00022691"/>
    </source>
</evidence>
<name>A0A9N8YYY0_9GLOM</name>
<evidence type="ECO:0000256" key="1">
    <source>
        <dbReference type="ARBA" id="ARBA00022603"/>
    </source>
</evidence>
<evidence type="ECO:0000259" key="4">
    <source>
        <dbReference type="Pfam" id="PF13649"/>
    </source>
</evidence>
<sequence>MFEMTSDYPNTQITGVDISPVQPTEIKLQNVNFVKANLLNGLPFENDTFDYIFQRFLFSAIPKDSWPDVMNELTRVLKPGGYLESLSMGSLISKNDSKDLPTSDDHFTNFQYLGGRRYHNESNSSYFLPNDDKECDRLHLQHFLIKSVRQGNFSAPVEDILNKEGSKVLDVGCGAGSWTFDMATNYPKSQIVGIDISPIPSSSEIKPKNITFIQTNVLNGLPFEDNSFDFIFQRFLILGIPADKWNFLINELIRVLKPGGFLELIETSPKFSPMGPYTSELMKSGREMLIKKNLNPNVAYELESLIANQEELENNKCVKYQIFYGNKADKLGQTAILNQKNIFSTTKIHMMNALQVGSEEYDVFTKNVLEELREYESTQDFNCVYASKIF</sequence>
<keyword evidence="6" id="KW-1185">Reference proteome</keyword>
<comment type="caution">
    <text evidence="5">The sequence shown here is derived from an EMBL/GenBank/DDBJ whole genome shotgun (WGS) entry which is preliminary data.</text>
</comment>
<dbReference type="Gene3D" id="3.40.50.150">
    <property type="entry name" value="Vaccinia Virus protein VP39"/>
    <property type="match status" value="2"/>
</dbReference>
<evidence type="ECO:0000313" key="5">
    <source>
        <dbReference type="EMBL" id="CAG8461728.1"/>
    </source>
</evidence>
<dbReference type="AlphaFoldDB" id="A0A9N8YYY0"/>
<dbReference type="Pfam" id="PF13649">
    <property type="entry name" value="Methyltransf_25"/>
    <property type="match status" value="2"/>
</dbReference>
<feature type="domain" description="Methyltransferase" evidence="4">
    <location>
        <begin position="4"/>
        <end position="81"/>
    </location>
</feature>
<protein>
    <submittedName>
        <fullName evidence="5">10265_t:CDS:1</fullName>
    </submittedName>
</protein>
<dbReference type="GO" id="GO:0032259">
    <property type="term" value="P:methylation"/>
    <property type="evidence" value="ECO:0007669"/>
    <property type="project" value="UniProtKB-KW"/>
</dbReference>
<organism evidence="5 6">
    <name type="scientific">Diversispora eburnea</name>
    <dbReference type="NCBI Taxonomy" id="1213867"/>
    <lineage>
        <taxon>Eukaryota</taxon>
        <taxon>Fungi</taxon>
        <taxon>Fungi incertae sedis</taxon>
        <taxon>Mucoromycota</taxon>
        <taxon>Glomeromycotina</taxon>
        <taxon>Glomeromycetes</taxon>
        <taxon>Diversisporales</taxon>
        <taxon>Diversisporaceae</taxon>
        <taxon>Diversispora</taxon>
    </lineage>
</organism>
<dbReference type="OrthoDB" id="2013972at2759"/>
<keyword evidence="3" id="KW-0949">S-adenosyl-L-methionine</keyword>
<dbReference type="GO" id="GO:0008168">
    <property type="term" value="F:methyltransferase activity"/>
    <property type="evidence" value="ECO:0007669"/>
    <property type="project" value="UniProtKB-KW"/>
</dbReference>
<dbReference type="SUPFAM" id="SSF53335">
    <property type="entry name" value="S-adenosyl-L-methionine-dependent methyltransferases"/>
    <property type="match status" value="2"/>
</dbReference>
<dbReference type="PANTHER" id="PTHR43591">
    <property type="entry name" value="METHYLTRANSFERASE"/>
    <property type="match status" value="1"/>
</dbReference>
<dbReference type="PROSITE" id="PS01184">
    <property type="entry name" value="UBIE_2"/>
    <property type="match status" value="1"/>
</dbReference>
<dbReference type="InterPro" id="IPR023576">
    <property type="entry name" value="UbiE/COQ5_MeTrFase_CS"/>
</dbReference>
<dbReference type="CDD" id="cd02440">
    <property type="entry name" value="AdoMet_MTases"/>
    <property type="match status" value="2"/>
</dbReference>
<dbReference type="EMBL" id="CAJVPK010000154">
    <property type="protein sequence ID" value="CAG8461728.1"/>
    <property type="molecule type" value="Genomic_DNA"/>
</dbReference>
<gene>
    <name evidence="5" type="ORF">DEBURN_LOCUS2716</name>
</gene>
<dbReference type="InterPro" id="IPR041698">
    <property type="entry name" value="Methyltransf_25"/>
</dbReference>
<evidence type="ECO:0000313" key="6">
    <source>
        <dbReference type="Proteomes" id="UP000789706"/>
    </source>
</evidence>
<feature type="domain" description="Methyltransferase" evidence="4">
    <location>
        <begin position="168"/>
        <end position="260"/>
    </location>
</feature>
<proteinExistence type="predicted"/>
<dbReference type="PANTHER" id="PTHR43591:SF24">
    <property type="entry name" value="2-METHOXY-6-POLYPRENYL-1,4-BENZOQUINOL METHYLASE, MITOCHONDRIAL"/>
    <property type="match status" value="1"/>
</dbReference>
<reference evidence="5" key="1">
    <citation type="submission" date="2021-06" db="EMBL/GenBank/DDBJ databases">
        <authorList>
            <person name="Kallberg Y."/>
            <person name="Tangrot J."/>
            <person name="Rosling A."/>
        </authorList>
    </citation>
    <scope>NUCLEOTIDE SEQUENCE</scope>
    <source>
        <strain evidence="5">AZ414A</strain>
    </source>
</reference>
<keyword evidence="1" id="KW-0489">Methyltransferase</keyword>
<dbReference type="InterPro" id="IPR029063">
    <property type="entry name" value="SAM-dependent_MTases_sf"/>
</dbReference>
<evidence type="ECO:0000256" key="2">
    <source>
        <dbReference type="ARBA" id="ARBA00022679"/>
    </source>
</evidence>